<name>T1AM30_9ZZZZ</name>
<dbReference type="GO" id="GO:0016853">
    <property type="term" value="F:isomerase activity"/>
    <property type="evidence" value="ECO:0007669"/>
    <property type="project" value="UniProtKB-KW"/>
</dbReference>
<dbReference type="HAMAP" id="MF_01929">
    <property type="entry name" value="PurE_classI"/>
    <property type="match status" value="1"/>
</dbReference>
<evidence type="ECO:0000313" key="5">
    <source>
        <dbReference type="EMBL" id="EQD57533.1"/>
    </source>
</evidence>
<evidence type="ECO:0000259" key="4">
    <source>
        <dbReference type="SMART" id="SM01001"/>
    </source>
</evidence>
<comment type="caution">
    <text evidence="5">The sequence shown here is derived from an EMBL/GenBank/DDBJ whole genome shotgun (WGS) entry which is preliminary data.</text>
</comment>
<evidence type="ECO:0000256" key="3">
    <source>
        <dbReference type="ARBA" id="ARBA00025704"/>
    </source>
</evidence>
<dbReference type="NCBIfam" id="TIGR01162">
    <property type="entry name" value="purE"/>
    <property type="match status" value="1"/>
</dbReference>
<dbReference type="Pfam" id="PF00731">
    <property type="entry name" value="AIRC"/>
    <property type="match status" value="1"/>
</dbReference>
<dbReference type="AlphaFoldDB" id="T1AM30"/>
<comment type="pathway">
    <text evidence="3">Purine metabolism.</text>
</comment>
<dbReference type="InterPro" id="IPR024694">
    <property type="entry name" value="PurE_prokaryotes"/>
</dbReference>
<dbReference type="EMBL" id="AUZY01005738">
    <property type="protein sequence ID" value="EQD57533.1"/>
    <property type="molecule type" value="Genomic_DNA"/>
</dbReference>
<dbReference type="InterPro" id="IPR000031">
    <property type="entry name" value="PurE_dom"/>
</dbReference>
<dbReference type="InterPro" id="IPR033747">
    <property type="entry name" value="PurE_ClassI"/>
</dbReference>
<dbReference type="PANTHER" id="PTHR23046:SF2">
    <property type="entry name" value="PHOSPHORIBOSYLAMINOIMIDAZOLE CARBOXYLASE"/>
    <property type="match status" value="1"/>
</dbReference>
<sequence>MKVAVLVGSASDLELAEKVRTRLVEFGIACDVHVASAHRNPDKVDRLTADARTDLFIAMAGLSAALPGAVAARTLKPVIGVPLHRGLGLDSLLSVVQMPPGVPVAAVGLDAAENAALLATEILALKYPALEEKLQKYRAKWREEPPALPGDRA</sequence>
<accession>T1AM30</accession>
<evidence type="ECO:0000256" key="1">
    <source>
        <dbReference type="ARBA" id="ARBA00022755"/>
    </source>
</evidence>
<reference evidence="5" key="2">
    <citation type="journal article" date="2014" name="ISME J.">
        <title>Microbial stratification in low pH oxic and suboxic macroscopic growths along an acid mine drainage.</title>
        <authorList>
            <person name="Mendez-Garcia C."/>
            <person name="Mesa V."/>
            <person name="Sprenger R.R."/>
            <person name="Richter M."/>
            <person name="Diez M.S."/>
            <person name="Solano J."/>
            <person name="Bargiela R."/>
            <person name="Golyshina O.V."/>
            <person name="Manteca A."/>
            <person name="Ramos J.L."/>
            <person name="Gallego J.R."/>
            <person name="Llorente I."/>
            <person name="Martins Dos Santos V.A."/>
            <person name="Jensen O.N."/>
            <person name="Pelaez A.I."/>
            <person name="Sanchez J."/>
            <person name="Ferrer M."/>
        </authorList>
    </citation>
    <scope>NUCLEOTIDE SEQUENCE</scope>
</reference>
<keyword evidence="2" id="KW-0413">Isomerase</keyword>
<dbReference type="Gene3D" id="3.40.50.1970">
    <property type="match status" value="1"/>
</dbReference>
<organism evidence="5">
    <name type="scientific">mine drainage metagenome</name>
    <dbReference type="NCBI Taxonomy" id="410659"/>
    <lineage>
        <taxon>unclassified sequences</taxon>
        <taxon>metagenomes</taxon>
        <taxon>ecological metagenomes</taxon>
    </lineage>
</organism>
<dbReference type="GO" id="GO:0006189">
    <property type="term" value="P:'de novo' IMP biosynthetic process"/>
    <property type="evidence" value="ECO:0007669"/>
    <property type="project" value="InterPro"/>
</dbReference>
<keyword evidence="1" id="KW-0658">Purine biosynthesis</keyword>
<gene>
    <name evidence="5" type="ORF">B1B_08752</name>
</gene>
<reference evidence="5" key="1">
    <citation type="submission" date="2013-08" db="EMBL/GenBank/DDBJ databases">
        <authorList>
            <person name="Mendez C."/>
            <person name="Richter M."/>
            <person name="Ferrer M."/>
            <person name="Sanchez J."/>
        </authorList>
    </citation>
    <scope>NUCLEOTIDE SEQUENCE</scope>
</reference>
<dbReference type="SMART" id="SM01001">
    <property type="entry name" value="AIRC"/>
    <property type="match status" value="1"/>
</dbReference>
<protein>
    <submittedName>
        <fullName evidence="5">Phosphoribosylaminoimidazole carboxylase, catalytic subunit</fullName>
    </submittedName>
</protein>
<dbReference type="SUPFAM" id="SSF52255">
    <property type="entry name" value="N5-CAIR mutase (phosphoribosylaminoimidazole carboxylase, PurE)"/>
    <property type="match status" value="1"/>
</dbReference>
<feature type="domain" description="PurE" evidence="4">
    <location>
        <begin position="1"/>
        <end position="145"/>
    </location>
</feature>
<proteinExistence type="inferred from homology"/>
<dbReference type="PANTHER" id="PTHR23046">
    <property type="entry name" value="PHOSPHORIBOSYLAMINOIMIDAZOLE CARBOXYLASE CATALYTIC SUBUNIT"/>
    <property type="match status" value="1"/>
</dbReference>
<evidence type="ECO:0000256" key="2">
    <source>
        <dbReference type="ARBA" id="ARBA00023235"/>
    </source>
</evidence>
<dbReference type="PIRSF" id="PIRSF001338">
    <property type="entry name" value="AIR_carboxylase"/>
    <property type="match status" value="1"/>
</dbReference>